<keyword evidence="3" id="KW-0614">Plasmid</keyword>
<geneLocation type="plasmid" evidence="3 4">
    <name>pILYOP01</name>
</geneLocation>
<sequence length="145" mass="16663">MKKYFFIFSTILIMIIIFKFSSEDAVTSSRHSGMVIQLMKKILPQEITKETSSHIVRNFAHFILYFLLGTSLQLSFDDNSKSLRSKIVVITTVFLYACSDELHQWFIPGRSLEFKDILIDTTGGIASIILLAFLRKLFKTVNLET</sequence>
<keyword evidence="1" id="KW-0472">Membrane</keyword>
<keyword evidence="1" id="KW-1133">Transmembrane helix</keyword>
<keyword evidence="4" id="KW-1185">Reference proteome</keyword>
<organism evidence="3 4">
    <name type="scientific">Ilyobacter polytropus (strain ATCC 51220 / DSM 2926 / LMG 16218 / CuHBu1)</name>
    <dbReference type="NCBI Taxonomy" id="572544"/>
    <lineage>
        <taxon>Bacteria</taxon>
        <taxon>Fusobacteriati</taxon>
        <taxon>Fusobacteriota</taxon>
        <taxon>Fusobacteriia</taxon>
        <taxon>Fusobacteriales</taxon>
        <taxon>Fusobacteriaceae</taxon>
        <taxon>Ilyobacter</taxon>
    </lineage>
</organism>
<dbReference type="HOGENOM" id="CLU_096028_0_3_0"/>
<dbReference type="Pfam" id="PF04892">
    <property type="entry name" value="VanZ"/>
    <property type="match status" value="1"/>
</dbReference>
<evidence type="ECO:0000259" key="2">
    <source>
        <dbReference type="Pfam" id="PF04892"/>
    </source>
</evidence>
<feature type="transmembrane region" description="Helical" evidence="1">
    <location>
        <begin position="117"/>
        <end position="134"/>
    </location>
</feature>
<protein>
    <submittedName>
        <fullName evidence="3">VanZ family protein</fullName>
    </submittedName>
</protein>
<dbReference type="NCBIfam" id="NF037970">
    <property type="entry name" value="vanZ_1"/>
    <property type="match status" value="1"/>
</dbReference>
<dbReference type="Proteomes" id="UP000006875">
    <property type="component" value="Plasmid pILYOP01"/>
</dbReference>
<accession>E3HD90</accession>
<evidence type="ECO:0000313" key="3">
    <source>
        <dbReference type="EMBL" id="ADO84090.1"/>
    </source>
</evidence>
<feature type="transmembrane region" description="Helical" evidence="1">
    <location>
        <begin position="5"/>
        <end position="22"/>
    </location>
</feature>
<feature type="domain" description="VanZ-like" evidence="2">
    <location>
        <begin position="6"/>
        <end position="134"/>
    </location>
</feature>
<dbReference type="KEGG" id="ipo:Ilyop_2330"/>
<dbReference type="AlphaFoldDB" id="E3HD90"/>
<feature type="transmembrane region" description="Helical" evidence="1">
    <location>
        <begin position="59"/>
        <end position="76"/>
    </location>
</feature>
<dbReference type="InterPro" id="IPR006976">
    <property type="entry name" value="VanZ-like"/>
</dbReference>
<name>E3HD90_ILYPC</name>
<proteinExistence type="predicted"/>
<dbReference type="RefSeq" id="WP_013388749.1">
    <property type="nucleotide sequence ID" value="NC_014633.1"/>
</dbReference>
<keyword evidence="1" id="KW-0812">Transmembrane</keyword>
<gene>
    <name evidence="3" type="ordered locus">Ilyop_2330</name>
</gene>
<reference evidence="3 4" key="1">
    <citation type="journal article" date="2010" name="Stand. Genomic Sci.">
        <title>Complete genome sequence of Ilyobacter polytropus type strain (CuHbu1).</title>
        <authorList>
            <person name="Sikorski J."/>
            <person name="Chertkov O."/>
            <person name="Lapidus A."/>
            <person name="Nolan M."/>
            <person name="Lucas S."/>
            <person name="Del Rio T.G."/>
            <person name="Tice H."/>
            <person name="Cheng J.F."/>
            <person name="Tapia R."/>
            <person name="Han C."/>
            <person name="Goodwin L."/>
            <person name="Pitluck S."/>
            <person name="Liolios K."/>
            <person name="Ivanova N."/>
            <person name="Mavromatis K."/>
            <person name="Mikhailova N."/>
            <person name="Pati A."/>
            <person name="Chen A."/>
            <person name="Palaniappan K."/>
            <person name="Land M."/>
            <person name="Hauser L."/>
            <person name="Chang Y.J."/>
            <person name="Jeffries C.D."/>
            <person name="Brambilla E."/>
            <person name="Yasawong M."/>
            <person name="Rohde M."/>
            <person name="Pukall R."/>
            <person name="Spring S."/>
            <person name="Goker M."/>
            <person name="Woyke T."/>
            <person name="Bristow J."/>
            <person name="Eisen J.A."/>
            <person name="Markowitz V."/>
            <person name="Hugenholtz P."/>
            <person name="Kyrpides N.C."/>
            <person name="Klenk H.P."/>
        </authorList>
    </citation>
    <scope>NUCLEOTIDE SEQUENCE [LARGE SCALE GENOMIC DNA]</scope>
    <source>
        <strain evidence="4">ATCC 51220 / DSM 2926 / LMG 16218 / CuHBu1</strain>
        <plasmid evidence="4">pILYOP01</plasmid>
    </source>
</reference>
<evidence type="ECO:0000313" key="4">
    <source>
        <dbReference type="Proteomes" id="UP000006875"/>
    </source>
</evidence>
<evidence type="ECO:0000256" key="1">
    <source>
        <dbReference type="SAM" id="Phobius"/>
    </source>
</evidence>
<dbReference type="EMBL" id="CP002282">
    <property type="protein sequence ID" value="ADO84090.1"/>
    <property type="molecule type" value="Genomic_DNA"/>
</dbReference>